<keyword evidence="5" id="KW-0378">Hydrolase</keyword>
<dbReference type="EMBL" id="KN833877">
    <property type="protein sequence ID" value="KIK15802.1"/>
    <property type="molecule type" value="Genomic_DNA"/>
</dbReference>
<protein>
    <submittedName>
        <fullName evidence="7">Unplaced genomic scaffold scaffold_193, whole genome shotgun sequence</fullName>
    </submittedName>
</protein>
<dbReference type="GO" id="GO:0005737">
    <property type="term" value="C:cytoplasm"/>
    <property type="evidence" value="ECO:0007669"/>
    <property type="project" value="TreeGrafter"/>
</dbReference>
<dbReference type="GO" id="GO:0070139">
    <property type="term" value="F:SUMO-specific endopeptidase activity"/>
    <property type="evidence" value="ECO:0007669"/>
    <property type="project" value="TreeGrafter"/>
</dbReference>
<evidence type="ECO:0000259" key="6">
    <source>
        <dbReference type="PROSITE" id="PS50600"/>
    </source>
</evidence>
<organism evidence="7 8">
    <name type="scientific">Pisolithus microcarpus 441</name>
    <dbReference type="NCBI Taxonomy" id="765257"/>
    <lineage>
        <taxon>Eukaryota</taxon>
        <taxon>Fungi</taxon>
        <taxon>Dikarya</taxon>
        <taxon>Basidiomycota</taxon>
        <taxon>Agaricomycotina</taxon>
        <taxon>Agaricomycetes</taxon>
        <taxon>Agaricomycetidae</taxon>
        <taxon>Boletales</taxon>
        <taxon>Sclerodermatineae</taxon>
        <taxon>Pisolithaceae</taxon>
        <taxon>Pisolithus</taxon>
    </lineage>
</organism>
<evidence type="ECO:0000256" key="2">
    <source>
        <dbReference type="ARBA" id="ARBA00022553"/>
    </source>
</evidence>
<dbReference type="PANTHER" id="PTHR46896">
    <property type="entry name" value="SENTRIN-SPECIFIC PROTEASE"/>
    <property type="match status" value="1"/>
</dbReference>
<evidence type="ECO:0000256" key="5">
    <source>
        <dbReference type="ARBA" id="ARBA00022801"/>
    </source>
</evidence>
<dbReference type="GO" id="GO:0005634">
    <property type="term" value="C:nucleus"/>
    <property type="evidence" value="ECO:0007669"/>
    <property type="project" value="TreeGrafter"/>
</dbReference>
<dbReference type="STRING" id="765257.A0A0C9Z0D5"/>
<name>A0A0C9Z0D5_9AGAM</name>
<evidence type="ECO:0000256" key="1">
    <source>
        <dbReference type="ARBA" id="ARBA00005234"/>
    </source>
</evidence>
<sequence>ILRYPQSGAGTLDIRHRDLKRLEPRQWLNDTLIEFGLTLWLNELRGKDRRVADLVHIFSPFFYSKLSSGR</sequence>
<feature type="non-terminal residue" evidence="7">
    <location>
        <position position="1"/>
    </location>
</feature>
<dbReference type="InterPro" id="IPR003653">
    <property type="entry name" value="Peptidase_C48_C"/>
</dbReference>
<reference evidence="8" key="2">
    <citation type="submission" date="2015-01" db="EMBL/GenBank/DDBJ databases">
        <title>Evolutionary Origins and Diversification of the Mycorrhizal Mutualists.</title>
        <authorList>
            <consortium name="DOE Joint Genome Institute"/>
            <consortium name="Mycorrhizal Genomics Consortium"/>
            <person name="Kohler A."/>
            <person name="Kuo A."/>
            <person name="Nagy L.G."/>
            <person name="Floudas D."/>
            <person name="Copeland A."/>
            <person name="Barry K.W."/>
            <person name="Cichocki N."/>
            <person name="Veneault-Fourrey C."/>
            <person name="LaButti K."/>
            <person name="Lindquist E.A."/>
            <person name="Lipzen A."/>
            <person name="Lundell T."/>
            <person name="Morin E."/>
            <person name="Murat C."/>
            <person name="Riley R."/>
            <person name="Ohm R."/>
            <person name="Sun H."/>
            <person name="Tunlid A."/>
            <person name="Henrissat B."/>
            <person name="Grigoriev I.V."/>
            <person name="Hibbett D.S."/>
            <person name="Martin F."/>
        </authorList>
    </citation>
    <scope>NUCLEOTIDE SEQUENCE [LARGE SCALE GENOMIC DNA]</scope>
    <source>
        <strain evidence="8">441</strain>
    </source>
</reference>
<dbReference type="GO" id="GO:0016926">
    <property type="term" value="P:protein desumoylation"/>
    <property type="evidence" value="ECO:0007669"/>
    <property type="project" value="TreeGrafter"/>
</dbReference>
<dbReference type="AlphaFoldDB" id="A0A0C9Z0D5"/>
<dbReference type="SUPFAM" id="SSF54001">
    <property type="entry name" value="Cysteine proteinases"/>
    <property type="match status" value="1"/>
</dbReference>
<keyword evidence="4" id="KW-0833">Ubl conjugation pathway</keyword>
<keyword evidence="2" id="KW-0597">Phosphoprotein</keyword>
<dbReference type="PROSITE" id="PS50600">
    <property type="entry name" value="ULP_PROTEASE"/>
    <property type="match status" value="1"/>
</dbReference>
<gene>
    <name evidence="7" type="ORF">PISMIDRAFT_114598</name>
</gene>
<reference evidence="7 8" key="1">
    <citation type="submission" date="2014-04" db="EMBL/GenBank/DDBJ databases">
        <authorList>
            <consortium name="DOE Joint Genome Institute"/>
            <person name="Kuo A."/>
            <person name="Kohler A."/>
            <person name="Costa M.D."/>
            <person name="Nagy L.G."/>
            <person name="Floudas D."/>
            <person name="Copeland A."/>
            <person name="Barry K.W."/>
            <person name="Cichocki N."/>
            <person name="Veneault-Fourrey C."/>
            <person name="LaButti K."/>
            <person name="Lindquist E.A."/>
            <person name="Lipzen A."/>
            <person name="Lundell T."/>
            <person name="Morin E."/>
            <person name="Murat C."/>
            <person name="Sun H."/>
            <person name="Tunlid A."/>
            <person name="Henrissat B."/>
            <person name="Grigoriev I.V."/>
            <person name="Hibbett D.S."/>
            <person name="Martin F."/>
            <person name="Nordberg H.P."/>
            <person name="Cantor M.N."/>
            <person name="Hua S.X."/>
        </authorList>
    </citation>
    <scope>NUCLEOTIDE SEQUENCE [LARGE SCALE GENOMIC DNA]</scope>
    <source>
        <strain evidence="7 8">441</strain>
    </source>
</reference>
<feature type="domain" description="Ubiquitin-like protease family profile" evidence="6">
    <location>
        <begin position="12"/>
        <end position="70"/>
    </location>
</feature>
<comment type="similarity">
    <text evidence="1">Belongs to the peptidase C48 family.</text>
</comment>
<dbReference type="InterPro" id="IPR051947">
    <property type="entry name" value="Sentrin-specific_protease"/>
</dbReference>
<proteinExistence type="inferred from homology"/>
<dbReference type="GO" id="GO:0006508">
    <property type="term" value="P:proteolysis"/>
    <property type="evidence" value="ECO:0007669"/>
    <property type="project" value="UniProtKB-KW"/>
</dbReference>
<keyword evidence="3" id="KW-0645">Protease</keyword>
<evidence type="ECO:0000313" key="8">
    <source>
        <dbReference type="Proteomes" id="UP000054018"/>
    </source>
</evidence>
<accession>A0A0C9Z0D5</accession>
<evidence type="ECO:0000256" key="4">
    <source>
        <dbReference type="ARBA" id="ARBA00022786"/>
    </source>
</evidence>
<dbReference type="InterPro" id="IPR038765">
    <property type="entry name" value="Papain-like_cys_pep_sf"/>
</dbReference>
<keyword evidence="8" id="KW-1185">Reference proteome</keyword>
<evidence type="ECO:0000256" key="3">
    <source>
        <dbReference type="ARBA" id="ARBA00022670"/>
    </source>
</evidence>
<dbReference type="Gene3D" id="3.40.395.10">
    <property type="entry name" value="Adenoviral Proteinase, Chain A"/>
    <property type="match status" value="1"/>
</dbReference>
<dbReference type="HOGENOM" id="CLU_188059_0_0_1"/>
<evidence type="ECO:0000313" key="7">
    <source>
        <dbReference type="EMBL" id="KIK15802.1"/>
    </source>
</evidence>
<dbReference type="Proteomes" id="UP000054018">
    <property type="component" value="Unassembled WGS sequence"/>
</dbReference>
<dbReference type="PANTHER" id="PTHR46896:SF3">
    <property type="entry name" value="FI06413P-RELATED"/>
    <property type="match status" value="1"/>
</dbReference>
<dbReference type="OrthoDB" id="442460at2759"/>